<dbReference type="Proteomes" id="UP000033684">
    <property type="component" value="Unassembled WGS sequence"/>
</dbReference>
<protein>
    <submittedName>
        <fullName evidence="4">Response regulator receiver protein</fullName>
    </submittedName>
</protein>
<evidence type="ECO:0000256" key="2">
    <source>
        <dbReference type="PROSITE-ProRule" id="PRU00169"/>
    </source>
</evidence>
<keyword evidence="5" id="KW-1185">Reference proteome</keyword>
<dbReference type="PROSITE" id="PS50110">
    <property type="entry name" value="RESPONSE_REGULATORY"/>
    <property type="match status" value="1"/>
</dbReference>
<dbReference type="Pfam" id="PF00072">
    <property type="entry name" value="Response_reg"/>
    <property type="match status" value="1"/>
</dbReference>
<dbReference type="PANTHER" id="PTHR44591:SF24">
    <property type="entry name" value="PROTEIN-GLUTAMATE METHYLESTERASE_PROTEIN-GLUTAMINE GLUTAMINASE 1"/>
    <property type="match status" value="1"/>
</dbReference>
<gene>
    <name evidence="4" type="ORF">VZ94_09775</name>
</gene>
<dbReference type="PANTHER" id="PTHR44591">
    <property type="entry name" value="STRESS RESPONSE REGULATOR PROTEIN 1"/>
    <property type="match status" value="1"/>
</dbReference>
<dbReference type="GO" id="GO:0000160">
    <property type="term" value="P:phosphorelay signal transduction system"/>
    <property type="evidence" value="ECO:0007669"/>
    <property type="project" value="InterPro"/>
</dbReference>
<name>A0A0F3IIX2_9GAMM</name>
<keyword evidence="1 2" id="KW-0597">Phosphoprotein</keyword>
<evidence type="ECO:0000313" key="4">
    <source>
        <dbReference type="EMBL" id="KJV06686.1"/>
    </source>
</evidence>
<evidence type="ECO:0000256" key="1">
    <source>
        <dbReference type="ARBA" id="ARBA00022553"/>
    </source>
</evidence>
<dbReference type="OrthoDB" id="9814495at2"/>
<dbReference type="Gene3D" id="3.40.50.2300">
    <property type="match status" value="1"/>
</dbReference>
<dbReference type="SUPFAM" id="SSF52172">
    <property type="entry name" value="CheY-like"/>
    <property type="match status" value="1"/>
</dbReference>
<comment type="caution">
    <text evidence="4">The sequence shown here is derived from an EMBL/GenBank/DDBJ whole genome shotgun (WGS) entry which is preliminary data.</text>
</comment>
<accession>A0A0F3IIX2</accession>
<evidence type="ECO:0000313" key="5">
    <source>
        <dbReference type="Proteomes" id="UP000033684"/>
    </source>
</evidence>
<feature type="domain" description="Response regulatory" evidence="3">
    <location>
        <begin position="3"/>
        <end position="118"/>
    </location>
</feature>
<dbReference type="InterPro" id="IPR011006">
    <property type="entry name" value="CheY-like_superfamily"/>
</dbReference>
<dbReference type="SMART" id="SM00448">
    <property type="entry name" value="REC"/>
    <property type="match status" value="1"/>
</dbReference>
<reference evidence="5" key="1">
    <citation type="submission" date="2015-03" db="EMBL/GenBank/DDBJ databases">
        <title>Draft genome sequence of a novel methanotroph (Sn10-6) isolated from flooded ricefield rhizosphere in India.</title>
        <authorList>
            <person name="Pandit P.S."/>
            <person name="Pore S.D."/>
            <person name="Arora P."/>
            <person name="Kapse N.G."/>
            <person name="Dhakephalkar P.K."/>
            <person name="Rahalkar M.C."/>
        </authorList>
    </citation>
    <scope>NUCLEOTIDE SEQUENCE [LARGE SCALE GENOMIC DNA]</scope>
    <source>
        <strain evidence="5">Sn10-6</strain>
    </source>
</reference>
<organism evidence="4 5">
    <name type="scientific">Methylocucumis oryzae</name>
    <dbReference type="NCBI Taxonomy" id="1632867"/>
    <lineage>
        <taxon>Bacteria</taxon>
        <taxon>Pseudomonadati</taxon>
        <taxon>Pseudomonadota</taxon>
        <taxon>Gammaproteobacteria</taxon>
        <taxon>Methylococcales</taxon>
        <taxon>Methylococcaceae</taxon>
        <taxon>Methylocucumis</taxon>
    </lineage>
</organism>
<dbReference type="EMBL" id="LAJX01000096">
    <property type="protein sequence ID" value="KJV06686.1"/>
    <property type="molecule type" value="Genomic_DNA"/>
</dbReference>
<dbReference type="InterPro" id="IPR050595">
    <property type="entry name" value="Bact_response_regulator"/>
</dbReference>
<proteinExistence type="predicted"/>
<sequence length="120" mass="13054">MVKLMIVDDSTIVQRRIERDLQLPYVKVVGSASDGVEAVQLFQQTLPDAVTLDLTMPNMDGLATVSALLAIQPKTRILVISALADKATAIEAIRRGANGFIYKPFTETELNAALRELLGD</sequence>
<evidence type="ECO:0000259" key="3">
    <source>
        <dbReference type="PROSITE" id="PS50110"/>
    </source>
</evidence>
<dbReference type="AlphaFoldDB" id="A0A0F3IIX2"/>
<dbReference type="InterPro" id="IPR001789">
    <property type="entry name" value="Sig_transdc_resp-reg_receiver"/>
</dbReference>
<feature type="modified residue" description="4-aspartylphosphate" evidence="2">
    <location>
        <position position="53"/>
    </location>
</feature>
<reference evidence="4 5" key="2">
    <citation type="journal article" date="2016" name="Microb. Ecol.">
        <title>Genome Characteristics of a Novel Type I Methanotroph (Sn10-6) Isolated from a Flooded Indian Rice Field.</title>
        <authorList>
            <person name="Rahalkar M.C."/>
            <person name="Pandit P.S."/>
            <person name="Dhakephalkar P.K."/>
            <person name="Pore S."/>
            <person name="Arora P."/>
            <person name="Kapse N."/>
        </authorList>
    </citation>
    <scope>NUCLEOTIDE SEQUENCE [LARGE SCALE GENOMIC DNA]</scope>
    <source>
        <strain evidence="4 5">Sn10-6</strain>
    </source>
</reference>